<proteinExistence type="predicted"/>
<evidence type="ECO:0000313" key="2">
    <source>
        <dbReference type="Proteomes" id="UP001161017"/>
    </source>
</evidence>
<organism evidence="1 2">
    <name type="scientific">Ramalina farinacea</name>
    <dbReference type="NCBI Taxonomy" id="258253"/>
    <lineage>
        <taxon>Eukaryota</taxon>
        <taxon>Fungi</taxon>
        <taxon>Dikarya</taxon>
        <taxon>Ascomycota</taxon>
        <taxon>Pezizomycotina</taxon>
        <taxon>Lecanoromycetes</taxon>
        <taxon>OSLEUM clade</taxon>
        <taxon>Lecanoromycetidae</taxon>
        <taxon>Lecanorales</taxon>
        <taxon>Lecanorineae</taxon>
        <taxon>Ramalinaceae</taxon>
        <taxon>Ramalina</taxon>
    </lineage>
</organism>
<keyword evidence="2" id="KW-1185">Reference proteome</keyword>
<sequence>MDTSRDTSKLFPILRNLEIGTNQVHSILIHNNPFADRPVSTRQIQRVLDVALEMLNPIVVTLAVSPTQLATLMMSECRLTDAWAFQIPFQVLRLQTDERESDLAPSRQHPHPSQDDIKEANLIQENNKDIWMELGAYLEEFADRIENDWSSLPLSTVDFLDYRNDTLKGLDKMIDEAAHDKMVSWTRSGECSWIKNANNSGSSTETTTPEMLLLPSLLFLAALLNAHPQNPSPPDPETLPPSNLLPATAYQNTSLPTLPPIGAVTCFADGQGIPAYPTSISSCRPTLRSITQYPSYRSRQTFFIGPTRRYPKLPSEPPYHITEPSDSCKIDVYSSKDQVTALFSFQDVRNMATEILQHCEDYGTGKGGVSRIGQMAEKQQSEFWMVAVRGKEPAASVSAVGVGGGVDVA</sequence>
<dbReference type="AlphaFoldDB" id="A0AA43TXF6"/>
<dbReference type="EMBL" id="JAPUFD010000006">
    <property type="protein sequence ID" value="MDI1487982.1"/>
    <property type="molecule type" value="Genomic_DNA"/>
</dbReference>
<protein>
    <submittedName>
        <fullName evidence="1">Uncharacterized protein</fullName>
    </submittedName>
</protein>
<dbReference type="Proteomes" id="UP001161017">
    <property type="component" value="Unassembled WGS sequence"/>
</dbReference>
<name>A0AA43TXF6_9LECA</name>
<gene>
    <name evidence="1" type="ORF">OHK93_007256</name>
</gene>
<evidence type="ECO:0000313" key="1">
    <source>
        <dbReference type="EMBL" id="MDI1487982.1"/>
    </source>
</evidence>
<comment type="caution">
    <text evidence="1">The sequence shown here is derived from an EMBL/GenBank/DDBJ whole genome shotgun (WGS) entry which is preliminary data.</text>
</comment>
<accession>A0AA43TXF6</accession>
<reference evidence="1" key="1">
    <citation type="journal article" date="2023" name="Genome Biol. Evol.">
        <title>First Whole Genome Sequence and Flow Cytometry Genome Size Data for the Lichen-Forming Fungus Ramalina farinacea (Ascomycota).</title>
        <authorList>
            <person name="Llewellyn T."/>
            <person name="Mian S."/>
            <person name="Hill R."/>
            <person name="Leitch I.J."/>
            <person name="Gaya E."/>
        </authorList>
    </citation>
    <scope>NUCLEOTIDE SEQUENCE</scope>
    <source>
        <strain evidence="1">LIQ254RAFAR</strain>
    </source>
</reference>